<evidence type="ECO:0000313" key="3">
    <source>
        <dbReference type="Proteomes" id="UP000219559"/>
    </source>
</evidence>
<name>A0A2A4GD02_9FLAO</name>
<dbReference type="InterPro" id="IPR030887">
    <property type="entry name" value="Beta-barrel_YaiO"/>
</dbReference>
<dbReference type="NCBIfam" id="TIGR04390">
    <property type="entry name" value="OMP_YaiO_dom"/>
    <property type="match status" value="1"/>
</dbReference>
<dbReference type="EMBL" id="NBWU01000001">
    <property type="protein sequence ID" value="PCE65846.1"/>
    <property type="molecule type" value="Genomic_DNA"/>
</dbReference>
<evidence type="ECO:0000313" key="2">
    <source>
        <dbReference type="EMBL" id="PCE65846.1"/>
    </source>
</evidence>
<proteinExistence type="predicted"/>
<dbReference type="InterPro" id="IPR011990">
    <property type="entry name" value="TPR-like_helical_dom_sf"/>
</dbReference>
<dbReference type="OrthoDB" id="742239at2"/>
<gene>
    <name evidence="2" type="ORF">B7P33_00660</name>
</gene>
<accession>A0A2A4GD02</accession>
<dbReference type="AlphaFoldDB" id="A0A2A4GD02"/>
<evidence type="ECO:0000259" key="1">
    <source>
        <dbReference type="Pfam" id="PF19413"/>
    </source>
</evidence>
<sequence length="411" mass="47130">MKNRIGILTLFFCFNHLVSAQQIDTDSLLVAAYGYYRAQNFELAQEATELGIRLSPDYLDFQLLLGRLAQKKGDSEKAQDLFALVLEKDPRYEEAYLPLSRLYRANGDQSQAKTIVNQGLAAFPNNIELLLEKSKYLKGKSKRAYLKELEARFPNDSLLQATIHKKRIPVTADRLATGYNYTAFDREGAGPWHLASLAYILERPGFAIIPRINYNERRALGLSTGTGWQLESDLYLNQVNGNYHFIKLALGETPIFPKFRASYSHYFNIASSWELDLGARYLNTANKDPYAAVAGIGWYTGDHWIYLKGYATFDENYSYPSLNLSARKYFKDRYQFLGILIGYGNSPDDRVNLNRLDRFRALDAYSAGLRGQSPIGRHLILGVGFTYSYQEYIKDRFQNSFDTNLYLQYKF</sequence>
<dbReference type="Proteomes" id="UP000219559">
    <property type="component" value="Unassembled WGS sequence"/>
</dbReference>
<reference evidence="2 3" key="1">
    <citation type="submission" date="2017-04" db="EMBL/GenBank/DDBJ databases">
        <title>A new member of the family Flavobacteriaceae isolated from ascidians.</title>
        <authorList>
            <person name="Chen L."/>
        </authorList>
    </citation>
    <scope>NUCLEOTIDE SEQUENCE [LARGE SCALE GENOMIC DNA]</scope>
    <source>
        <strain evidence="2 3">HQA918</strain>
    </source>
</reference>
<dbReference type="SUPFAM" id="SSF48452">
    <property type="entry name" value="TPR-like"/>
    <property type="match status" value="1"/>
</dbReference>
<dbReference type="Gene3D" id="1.25.40.10">
    <property type="entry name" value="Tetratricopeptide repeat domain"/>
    <property type="match status" value="1"/>
</dbReference>
<dbReference type="RefSeq" id="WP_097441374.1">
    <property type="nucleotide sequence ID" value="NZ_NBWU01000001.1"/>
</dbReference>
<organism evidence="2 3">
    <name type="scientific">Sediminicola luteus</name>
    <dbReference type="NCBI Taxonomy" id="319238"/>
    <lineage>
        <taxon>Bacteria</taxon>
        <taxon>Pseudomonadati</taxon>
        <taxon>Bacteroidota</taxon>
        <taxon>Flavobacteriia</taxon>
        <taxon>Flavobacteriales</taxon>
        <taxon>Flavobacteriaceae</taxon>
        <taxon>Sediminicola</taxon>
    </lineage>
</organism>
<protein>
    <recommendedName>
        <fullName evidence="1">YaiO beta-barrel domain-containing protein</fullName>
    </recommendedName>
</protein>
<comment type="caution">
    <text evidence="2">The sequence shown here is derived from an EMBL/GenBank/DDBJ whole genome shotgun (WGS) entry which is preliminary data.</text>
</comment>
<dbReference type="Pfam" id="PF19413">
    <property type="entry name" value="YaiO"/>
    <property type="match status" value="1"/>
</dbReference>
<dbReference type="Pfam" id="PF14559">
    <property type="entry name" value="TPR_19"/>
    <property type="match status" value="1"/>
</dbReference>
<keyword evidence="3" id="KW-1185">Reference proteome</keyword>
<feature type="domain" description="YaiO beta-barrel" evidence="1">
    <location>
        <begin position="174"/>
        <end position="349"/>
    </location>
</feature>